<dbReference type="eggNOG" id="COG1321">
    <property type="taxonomic scope" value="Bacteria"/>
</dbReference>
<dbReference type="PANTHER" id="PTHR33238:SF7">
    <property type="entry name" value="IRON-DEPENDENT TRANSCRIPTIONAL REGULATOR"/>
    <property type="match status" value="1"/>
</dbReference>
<dbReference type="EMBL" id="AEQN01000023">
    <property type="protein sequence ID" value="EFV01028.1"/>
    <property type="molecule type" value="Genomic_DNA"/>
</dbReference>
<dbReference type="GO" id="GO:0046983">
    <property type="term" value="F:protein dimerization activity"/>
    <property type="evidence" value="ECO:0007669"/>
    <property type="project" value="InterPro"/>
</dbReference>
<dbReference type="HOGENOM" id="CLU_069532_3_1_9"/>
<evidence type="ECO:0000313" key="8">
    <source>
        <dbReference type="Proteomes" id="UP000004754"/>
    </source>
</evidence>
<dbReference type="GO" id="GO:0046914">
    <property type="term" value="F:transition metal ion binding"/>
    <property type="evidence" value="ECO:0007669"/>
    <property type="project" value="InterPro"/>
</dbReference>
<accession>E6MID2</accession>
<dbReference type="OrthoDB" id="9794394at2"/>
<comment type="caution">
    <text evidence="7">The sequence shown here is derived from an EMBL/GenBank/DDBJ whole genome shotgun (WGS) entry which is preliminary data.</text>
</comment>
<organism evidence="7 8">
    <name type="scientific">Pseudoramibacter alactolyticus ATCC 23263</name>
    <dbReference type="NCBI Taxonomy" id="887929"/>
    <lineage>
        <taxon>Bacteria</taxon>
        <taxon>Bacillati</taxon>
        <taxon>Bacillota</taxon>
        <taxon>Clostridia</taxon>
        <taxon>Eubacteriales</taxon>
        <taxon>Eubacteriaceae</taxon>
        <taxon>Pseudoramibacter</taxon>
    </lineage>
</organism>
<dbReference type="Pfam" id="PF01325">
    <property type="entry name" value="Fe_dep_repress"/>
    <property type="match status" value="1"/>
</dbReference>
<feature type="domain" description="Iron dependent repressor metal binding and dimerisation" evidence="6">
    <location>
        <begin position="67"/>
        <end position="119"/>
    </location>
</feature>
<dbReference type="AlphaFoldDB" id="E6MID2"/>
<dbReference type="InterPro" id="IPR022687">
    <property type="entry name" value="HTH_DTXR"/>
</dbReference>
<dbReference type="InterPro" id="IPR036421">
    <property type="entry name" value="Fe_dep_repressor_sf"/>
</dbReference>
<dbReference type="SMART" id="SM00529">
    <property type="entry name" value="HTH_DTXR"/>
    <property type="match status" value="1"/>
</dbReference>
<feature type="domain" description="HTH dtxR-type" evidence="5">
    <location>
        <begin position="3"/>
        <end position="57"/>
    </location>
</feature>
<dbReference type="Proteomes" id="UP000004754">
    <property type="component" value="Unassembled WGS sequence"/>
</dbReference>
<reference evidence="7 8" key="1">
    <citation type="submission" date="2010-12" db="EMBL/GenBank/DDBJ databases">
        <authorList>
            <person name="Muzny D."/>
            <person name="Qin X."/>
            <person name="Deng J."/>
            <person name="Jiang H."/>
            <person name="Liu Y."/>
            <person name="Qu J."/>
            <person name="Song X.-Z."/>
            <person name="Zhang L."/>
            <person name="Thornton R."/>
            <person name="Coyle M."/>
            <person name="Francisco L."/>
            <person name="Jackson L."/>
            <person name="Javaid M."/>
            <person name="Korchina V."/>
            <person name="Kovar C."/>
            <person name="Mata R."/>
            <person name="Mathew T."/>
            <person name="Ngo R."/>
            <person name="Nguyen L."/>
            <person name="Nguyen N."/>
            <person name="Okwuonu G."/>
            <person name="Ongeri F."/>
            <person name="Pham C."/>
            <person name="Simmons D."/>
            <person name="Wilczek-Boney K."/>
            <person name="Hale W."/>
            <person name="Jakkamsetti A."/>
            <person name="Pham P."/>
            <person name="Ruth R."/>
            <person name="San Lucas F."/>
            <person name="Warren J."/>
            <person name="Zhang J."/>
            <person name="Zhao Z."/>
            <person name="Zhou C."/>
            <person name="Zhu D."/>
            <person name="Lee S."/>
            <person name="Bess C."/>
            <person name="Blankenburg K."/>
            <person name="Forbes L."/>
            <person name="Fu Q."/>
            <person name="Gubbala S."/>
            <person name="Hirani K."/>
            <person name="Jayaseelan J.C."/>
            <person name="Lara F."/>
            <person name="Munidasa M."/>
            <person name="Palculict T."/>
            <person name="Patil S."/>
            <person name="Pu L.-L."/>
            <person name="Saada N."/>
            <person name="Tang L."/>
            <person name="Weissenberger G."/>
            <person name="Zhu Y."/>
            <person name="Hemphill L."/>
            <person name="Shang Y."/>
            <person name="Youmans B."/>
            <person name="Ayvaz T."/>
            <person name="Ross M."/>
            <person name="Santibanez J."/>
            <person name="Aqrawi P."/>
            <person name="Gross S."/>
            <person name="Joshi V."/>
            <person name="Fowler G."/>
            <person name="Nazareth L."/>
            <person name="Reid J."/>
            <person name="Worley K."/>
            <person name="Petrosino J."/>
            <person name="Highlander S."/>
            <person name="Gibbs R."/>
        </authorList>
    </citation>
    <scope>NUCLEOTIDE SEQUENCE [LARGE SCALE GENOMIC DNA]</scope>
    <source>
        <strain evidence="7 8">ATCC 23263</strain>
    </source>
</reference>
<dbReference type="SUPFAM" id="SSF47979">
    <property type="entry name" value="Iron-dependent repressor protein, dimerization domain"/>
    <property type="match status" value="1"/>
</dbReference>
<comment type="similarity">
    <text evidence="1">Belongs to the DtxR/MntR family.</text>
</comment>
<evidence type="ECO:0000259" key="6">
    <source>
        <dbReference type="Pfam" id="PF02742"/>
    </source>
</evidence>
<keyword evidence="3" id="KW-0238">DNA-binding</keyword>
<dbReference type="InterPro" id="IPR036388">
    <property type="entry name" value="WH-like_DNA-bd_sf"/>
</dbReference>
<evidence type="ECO:0000256" key="2">
    <source>
        <dbReference type="ARBA" id="ARBA00023015"/>
    </source>
</evidence>
<gene>
    <name evidence="7" type="ORF">HMP0721_1767</name>
</gene>
<evidence type="ECO:0000259" key="5">
    <source>
        <dbReference type="Pfam" id="PF01325"/>
    </source>
</evidence>
<dbReference type="InterPro" id="IPR022689">
    <property type="entry name" value="Iron_dep_repressor"/>
</dbReference>
<sequence>MTLGKSKEDYLEAVLMIAEKKGPGQAVHSIDIARQLHFSKASVSHAVKTLREQGFLLMDDDGSLHLTETGMTIAQNVYERHRFLTKHLVSLGVAPEQAEHDACEMEHVISEETFEKLKAEYQSEL</sequence>
<dbReference type="RefSeq" id="WP_006599189.1">
    <property type="nucleotide sequence ID" value="NZ_GL622359.1"/>
</dbReference>
<keyword evidence="2" id="KW-0805">Transcription regulation</keyword>
<dbReference type="Pfam" id="PF02742">
    <property type="entry name" value="Fe_dep_repr_C"/>
    <property type="match status" value="1"/>
</dbReference>
<keyword evidence="8" id="KW-1185">Reference proteome</keyword>
<evidence type="ECO:0000256" key="4">
    <source>
        <dbReference type="ARBA" id="ARBA00023163"/>
    </source>
</evidence>
<evidence type="ECO:0000256" key="3">
    <source>
        <dbReference type="ARBA" id="ARBA00023125"/>
    </source>
</evidence>
<protein>
    <submittedName>
        <fullName evidence="7">Iron dependent repressor DNA binding domain protein</fullName>
    </submittedName>
</protein>
<dbReference type="Gene3D" id="1.10.60.10">
    <property type="entry name" value="Iron dependent repressor, metal binding and dimerisation domain"/>
    <property type="match status" value="1"/>
</dbReference>
<dbReference type="GO" id="GO:0003677">
    <property type="term" value="F:DNA binding"/>
    <property type="evidence" value="ECO:0007669"/>
    <property type="project" value="UniProtKB-KW"/>
</dbReference>
<dbReference type="Gene3D" id="1.10.10.10">
    <property type="entry name" value="Winged helix-like DNA-binding domain superfamily/Winged helix DNA-binding domain"/>
    <property type="match status" value="1"/>
</dbReference>
<dbReference type="STRING" id="887929.HMP0721_1767"/>
<name>E6MID2_9FIRM</name>
<keyword evidence="4" id="KW-0804">Transcription</keyword>
<dbReference type="InterPro" id="IPR001367">
    <property type="entry name" value="Fe_dep_repressor"/>
</dbReference>
<evidence type="ECO:0000313" key="7">
    <source>
        <dbReference type="EMBL" id="EFV01028.1"/>
    </source>
</evidence>
<dbReference type="InterPro" id="IPR050536">
    <property type="entry name" value="DtxR_MntR_Metal-Reg"/>
</dbReference>
<dbReference type="InterPro" id="IPR036390">
    <property type="entry name" value="WH_DNA-bd_sf"/>
</dbReference>
<dbReference type="PANTHER" id="PTHR33238">
    <property type="entry name" value="IRON (METAL) DEPENDENT REPRESSOR, DTXR FAMILY"/>
    <property type="match status" value="1"/>
</dbReference>
<dbReference type="SUPFAM" id="SSF46785">
    <property type="entry name" value="Winged helix' DNA-binding domain"/>
    <property type="match status" value="1"/>
</dbReference>
<proteinExistence type="inferred from homology"/>
<dbReference type="GO" id="GO:0003700">
    <property type="term" value="F:DNA-binding transcription factor activity"/>
    <property type="evidence" value="ECO:0007669"/>
    <property type="project" value="InterPro"/>
</dbReference>
<evidence type="ECO:0000256" key="1">
    <source>
        <dbReference type="ARBA" id="ARBA00007871"/>
    </source>
</evidence>